<evidence type="ECO:0000313" key="9">
    <source>
        <dbReference type="Proteomes" id="UP000554482"/>
    </source>
</evidence>
<evidence type="ECO:0000256" key="3">
    <source>
        <dbReference type="ARBA" id="ARBA00022737"/>
    </source>
</evidence>
<dbReference type="GO" id="GO:0006338">
    <property type="term" value="P:chromatin remodeling"/>
    <property type="evidence" value="ECO:0007669"/>
    <property type="project" value="UniProtKB-ARBA"/>
</dbReference>
<protein>
    <submittedName>
        <fullName evidence="8">Enhanced downy mildew</fullName>
    </submittedName>
</protein>
<dbReference type="InterPro" id="IPR055198">
    <property type="entry name" value="NSD_PHD"/>
</dbReference>
<feature type="domain" description="Zinc finger PHD-type" evidence="7">
    <location>
        <begin position="353"/>
        <end position="420"/>
    </location>
</feature>
<dbReference type="GO" id="GO:0005634">
    <property type="term" value="C:nucleus"/>
    <property type="evidence" value="ECO:0007669"/>
    <property type="project" value="UniProtKB-SubCell"/>
</dbReference>
<dbReference type="InterPro" id="IPR022702">
    <property type="entry name" value="Cytosine_MeTrfase1_RFD"/>
</dbReference>
<dbReference type="SUPFAM" id="SSF57903">
    <property type="entry name" value="FYVE/PHD zinc finger"/>
    <property type="match status" value="1"/>
</dbReference>
<evidence type="ECO:0000256" key="4">
    <source>
        <dbReference type="ARBA" id="ARBA00022771"/>
    </source>
</evidence>
<evidence type="ECO:0000256" key="5">
    <source>
        <dbReference type="ARBA" id="ARBA00022833"/>
    </source>
</evidence>
<dbReference type="EMBL" id="JABWDY010040199">
    <property type="protein sequence ID" value="KAF5178313.1"/>
    <property type="molecule type" value="Genomic_DNA"/>
</dbReference>
<dbReference type="Pfam" id="PF23004">
    <property type="entry name" value="PHDvar_NSD"/>
    <property type="match status" value="1"/>
</dbReference>
<dbReference type="SMART" id="SM00249">
    <property type="entry name" value="PHD"/>
    <property type="match status" value="3"/>
</dbReference>
<comment type="subcellular location">
    <subcellularLocation>
        <location evidence="1">Nucleus</location>
    </subcellularLocation>
</comment>
<feature type="domain" description="Zinc finger PHD-type" evidence="7">
    <location>
        <begin position="287"/>
        <end position="352"/>
    </location>
</feature>
<dbReference type="InterPro" id="IPR055197">
    <property type="entry name" value="PHDvar_NSD"/>
</dbReference>
<proteinExistence type="predicted"/>
<keyword evidence="4" id="KW-0863">Zinc-finger</keyword>
<dbReference type="OrthoDB" id="21264at2759"/>
<gene>
    <name evidence="8" type="ORF">FRX31_032100</name>
</gene>
<keyword evidence="3" id="KW-0677">Repeat</keyword>
<dbReference type="Gene3D" id="3.30.40.10">
    <property type="entry name" value="Zinc/RING finger domain, C3HC4 (zinc finger)"/>
    <property type="match status" value="2"/>
</dbReference>
<keyword evidence="9" id="KW-1185">Reference proteome</keyword>
<dbReference type="InterPro" id="IPR013083">
    <property type="entry name" value="Znf_RING/FYVE/PHD"/>
</dbReference>
<evidence type="ECO:0000256" key="2">
    <source>
        <dbReference type="ARBA" id="ARBA00022723"/>
    </source>
</evidence>
<keyword evidence="5" id="KW-0862">Zinc</keyword>
<evidence type="ECO:0000259" key="7">
    <source>
        <dbReference type="SMART" id="SM00249"/>
    </source>
</evidence>
<keyword evidence="6" id="KW-0539">Nucleus</keyword>
<organism evidence="8 9">
    <name type="scientific">Thalictrum thalictroides</name>
    <name type="common">Rue-anemone</name>
    <name type="synonym">Anemone thalictroides</name>
    <dbReference type="NCBI Taxonomy" id="46969"/>
    <lineage>
        <taxon>Eukaryota</taxon>
        <taxon>Viridiplantae</taxon>
        <taxon>Streptophyta</taxon>
        <taxon>Embryophyta</taxon>
        <taxon>Tracheophyta</taxon>
        <taxon>Spermatophyta</taxon>
        <taxon>Magnoliopsida</taxon>
        <taxon>Ranunculales</taxon>
        <taxon>Ranunculaceae</taxon>
        <taxon>Thalictroideae</taxon>
        <taxon>Thalictrum</taxon>
    </lineage>
</organism>
<dbReference type="InterPro" id="IPR011011">
    <property type="entry name" value="Znf_FYVE_PHD"/>
</dbReference>
<reference evidence="8 9" key="1">
    <citation type="submission" date="2020-06" db="EMBL/GenBank/DDBJ databases">
        <title>Transcriptomic and genomic resources for Thalictrum thalictroides and T. hernandezii: Facilitating candidate gene discovery in an emerging model plant lineage.</title>
        <authorList>
            <person name="Arias T."/>
            <person name="Riano-Pachon D.M."/>
            <person name="Di Stilio V.S."/>
        </authorList>
    </citation>
    <scope>NUCLEOTIDE SEQUENCE [LARGE SCALE GENOMIC DNA]</scope>
    <source>
        <strain evidence="9">cv. WT478/WT964</strain>
        <tissue evidence="8">Leaves</tissue>
    </source>
</reference>
<keyword evidence="2" id="KW-0479">Metal-binding</keyword>
<dbReference type="Proteomes" id="UP000554482">
    <property type="component" value="Unassembled WGS sequence"/>
</dbReference>
<feature type="domain" description="Zinc finger PHD-type" evidence="7">
    <location>
        <begin position="227"/>
        <end position="282"/>
    </location>
</feature>
<feature type="non-terminal residue" evidence="8">
    <location>
        <position position="1"/>
    </location>
</feature>
<dbReference type="PANTHER" id="PTHR46235:SF3">
    <property type="entry name" value="PHD FINGER-CONTAINING PROTEIN DDB_G0268158"/>
    <property type="match status" value="1"/>
</dbReference>
<dbReference type="PANTHER" id="PTHR46235">
    <property type="entry name" value="PHD FINGER-CONTAINING PROTEIN DDB_G0268158"/>
    <property type="match status" value="1"/>
</dbReference>
<dbReference type="CDD" id="cd15565">
    <property type="entry name" value="PHD2_NSD"/>
    <property type="match status" value="1"/>
</dbReference>
<dbReference type="Pfam" id="PF22908">
    <property type="entry name" value="PHD_NSD"/>
    <property type="match status" value="1"/>
</dbReference>
<accession>A0A7J6V092</accession>
<evidence type="ECO:0000256" key="1">
    <source>
        <dbReference type="ARBA" id="ARBA00004123"/>
    </source>
</evidence>
<dbReference type="Pfam" id="PF12047">
    <property type="entry name" value="DNMT1-RFD"/>
    <property type="match status" value="1"/>
</dbReference>
<dbReference type="GO" id="GO:0008270">
    <property type="term" value="F:zinc ion binding"/>
    <property type="evidence" value="ECO:0007669"/>
    <property type="project" value="UniProtKB-KW"/>
</dbReference>
<name>A0A7J6V092_THATH</name>
<evidence type="ECO:0000256" key="6">
    <source>
        <dbReference type="ARBA" id="ARBA00023242"/>
    </source>
</evidence>
<dbReference type="CDD" id="cd15566">
    <property type="entry name" value="PHD3_NSD"/>
    <property type="match status" value="1"/>
</dbReference>
<sequence>MASSQDEGENLTAPVTDYHFVDDKDEPVSFAHLPMHWCEDGSPESIEQMVFLHGVANGGNICKQVTAWKFEVLDEQAEIYVLSKTNNWIKLHKPRKIYEGTVRSILITLDCLHFVQRNMEVTEESLWNHLQKNFSSYDTRPSEIDLLDQLPLISDAVEHNKKLSESKFLLTFLEFSKKAFDENIQAGSDDKVSKNLVDDDELDEEIWAANEGEGEDEDEETDLFYSVCTICDNGGELLCCEGRCMRSFHATVDLGNESDCTSLGLSKAQIEAMPNFFCLNCQHKQHQCFACGKLGSSDRSSCPEVFCCVSATCGYFYHPECIAKLLYSANNEAVEMQKRIAAGESFTCPAHICHGCKERENKEVDELQFAVCRRCPRAYHRKCLPREIVFEDTEEEGVIQRAWNGLLPNNRVLIYCLEHKMDSTLGTPIQNHLIFPHVEVMKKRRFSDLQSSKGKVVKNMTFLGVDDSPKERLVLKITKHFVQMSPDGYDICSSRKRERLFSGKDHEYVKGSNTEDACRTSLNDNVKPFSETVDAETKRRITTLMARTPSITLEEIRRNHKAPSTHAHSLKFTVDKTITKGKVEGFVEAVRNALRKLEEGGSLEDAKAICGPEVFLQILKWKSKLNVYLAPFLHGMRYTSFGRHFTKVDKLKEIVEKLHWYVKSGDM</sequence>
<dbReference type="InterPro" id="IPR001965">
    <property type="entry name" value="Znf_PHD"/>
</dbReference>
<evidence type="ECO:0000313" key="8">
    <source>
        <dbReference type="EMBL" id="KAF5178313.1"/>
    </source>
</evidence>
<dbReference type="AlphaFoldDB" id="A0A7J6V092"/>
<comment type="caution">
    <text evidence="8">The sequence shown here is derived from an EMBL/GenBank/DDBJ whole genome shotgun (WGS) entry which is preliminary data.</text>
</comment>